<keyword evidence="1" id="KW-0812">Transmembrane</keyword>
<feature type="transmembrane region" description="Helical" evidence="1">
    <location>
        <begin position="199"/>
        <end position="219"/>
    </location>
</feature>
<evidence type="ECO:0000313" key="3">
    <source>
        <dbReference type="Proteomes" id="UP000219602"/>
    </source>
</evidence>
<reference evidence="2 3" key="2">
    <citation type="journal article" date="2017" name="Sci. Rep.">
        <title>A mobile pathogenicity chromosome in Fusarium oxysporum for infection of multiple cucurbit species.</title>
        <authorList>
            <person name="van Dam P."/>
            <person name="Fokkens L."/>
            <person name="Ayukawa Y."/>
            <person name="van der Gragt M."/>
            <person name="Ter Horst A."/>
            <person name="Brankovics B."/>
            <person name="Houterman P.M."/>
            <person name="Arie T."/>
            <person name="Rep M."/>
        </authorList>
    </citation>
    <scope>NUCLEOTIDE SEQUENCE [LARGE SCALE GENOMIC DNA]</scope>
    <source>
        <strain evidence="2 3">Forc016</strain>
    </source>
</reference>
<dbReference type="Proteomes" id="UP000219602">
    <property type="component" value="Chromosome 12"/>
</dbReference>
<evidence type="ECO:0000256" key="1">
    <source>
        <dbReference type="SAM" id="Phobius"/>
    </source>
</evidence>
<feature type="transmembrane region" description="Helical" evidence="1">
    <location>
        <begin position="165"/>
        <end position="187"/>
    </location>
</feature>
<proteinExistence type="predicted"/>
<reference evidence="2 3" key="1">
    <citation type="journal article" date="2016" name="Environ. Microbiol.">
        <title>Effector profiles distinguish formae speciales of Fusarium oxysporum.</title>
        <authorList>
            <person name="van Dam P."/>
            <person name="Fokkens L."/>
            <person name="Schmidt S.M."/>
            <person name="Linmans J.H."/>
            <person name="Kistler H.C."/>
            <person name="Ma L.J."/>
            <person name="Rep M."/>
        </authorList>
    </citation>
    <scope>NUCLEOTIDE SEQUENCE [LARGE SCALE GENOMIC DNA]</scope>
    <source>
        <strain evidence="2 3">Forc016</strain>
    </source>
</reference>
<gene>
    <name evidence="2" type="ORF">AU210_013657</name>
</gene>
<dbReference type="EMBL" id="MABQ02000010">
    <property type="protein sequence ID" value="PCD24538.1"/>
    <property type="molecule type" value="Genomic_DNA"/>
</dbReference>
<feature type="transmembrane region" description="Helical" evidence="1">
    <location>
        <begin position="20"/>
        <end position="43"/>
    </location>
</feature>
<evidence type="ECO:0000313" key="2">
    <source>
        <dbReference type="EMBL" id="PCD24538.1"/>
    </source>
</evidence>
<protein>
    <submittedName>
        <fullName evidence="2">Uncharacterized protein</fullName>
    </submittedName>
</protein>
<name>A0A2H3G9B6_FUSOX</name>
<comment type="caution">
    <text evidence="2">The sequence shown here is derived from an EMBL/GenBank/DDBJ whole genome shotgun (WGS) entry which is preliminary data.</text>
</comment>
<keyword evidence="1" id="KW-1133">Transmembrane helix</keyword>
<accession>A0A2H3G9B6</accession>
<organism evidence="2 3">
    <name type="scientific">Fusarium oxysporum f. sp. radicis-cucumerinum</name>
    <dbReference type="NCBI Taxonomy" id="327505"/>
    <lineage>
        <taxon>Eukaryota</taxon>
        <taxon>Fungi</taxon>
        <taxon>Dikarya</taxon>
        <taxon>Ascomycota</taxon>
        <taxon>Pezizomycotina</taxon>
        <taxon>Sordariomycetes</taxon>
        <taxon>Hypocreomycetidae</taxon>
        <taxon>Hypocreales</taxon>
        <taxon>Nectriaceae</taxon>
        <taxon>Fusarium</taxon>
        <taxon>Fusarium oxysporum species complex</taxon>
    </lineage>
</organism>
<feature type="transmembrane region" description="Helical" evidence="1">
    <location>
        <begin position="265"/>
        <end position="284"/>
    </location>
</feature>
<sequence length="299" mass="32780">MTIREFFLRIIGVGETKWGMVWFMLAILLALIGNITVLIGCISPSTQPIYLFRVGSSELVNATANSTGIPTSKLQIDELPSDWYWGLSGVCVIHSDTDEKVSCKQAFPPIISIEEMIAFAIEAKLGRDAESSIVEEKTSPWTTALARIEGKLTEPSRVKALWQGAAAFSVISTLLSSALLVLTALYFTVLRDQLRRWMLYAVAFVDAMTFLGAGVMVGYAMREGPRGIMELAGTSSERGIYGAGNTAFTLGVLINFLSMELFLCLFISGVLLTVWLVCACLSMCRDDNVVKVEYIHMSD</sequence>
<dbReference type="AlphaFoldDB" id="A0A2H3G9B6"/>
<keyword evidence="1" id="KW-0472">Membrane</keyword>